<dbReference type="Proteomes" id="UP001066276">
    <property type="component" value="Chromosome 8"/>
</dbReference>
<name>A0AAV7NBF4_PLEWA</name>
<sequence>MGRAPIPLPLMHLSGSDRSGEGANLSLLAAAGSPRHGGRTSPAPLDFVAGSPTAPLGRCHFTERPCLTPHVVRPSSTVRAPRCTSNNCFRGSATRYRSIPVRTGGRGDRIDVQ</sequence>
<reference evidence="2" key="1">
    <citation type="journal article" date="2022" name="bioRxiv">
        <title>Sequencing and chromosome-scale assembly of the giantPleurodeles waltlgenome.</title>
        <authorList>
            <person name="Brown T."/>
            <person name="Elewa A."/>
            <person name="Iarovenko S."/>
            <person name="Subramanian E."/>
            <person name="Araus A.J."/>
            <person name="Petzold A."/>
            <person name="Susuki M."/>
            <person name="Suzuki K.-i.T."/>
            <person name="Hayashi T."/>
            <person name="Toyoda A."/>
            <person name="Oliveira C."/>
            <person name="Osipova E."/>
            <person name="Leigh N.D."/>
            <person name="Simon A."/>
            <person name="Yun M.H."/>
        </authorList>
    </citation>
    <scope>NUCLEOTIDE SEQUENCE</scope>
    <source>
        <strain evidence="2">20211129_DDA</strain>
        <tissue evidence="2">Liver</tissue>
    </source>
</reference>
<evidence type="ECO:0000313" key="2">
    <source>
        <dbReference type="EMBL" id="KAJ1112464.1"/>
    </source>
</evidence>
<gene>
    <name evidence="2" type="ORF">NDU88_000728</name>
</gene>
<dbReference type="AlphaFoldDB" id="A0AAV7NBF4"/>
<feature type="compositionally biased region" description="Low complexity" evidence="1">
    <location>
        <begin position="21"/>
        <end position="33"/>
    </location>
</feature>
<keyword evidence="3" id="KW-1185">Reference proteome</keyword>
<accession>A0AAV7NBF4</accession>
<proteinExistence type="predicted"/>
<dbReference type="EMBL" id="JANPWB010000012">
    <property type="protein sequence ID" value="KAJ1112464.1"/>
    <property type="molecule type" value="Genomic_DNA"/>
</dbReference>
<evidence type="ECO:0000256" key="1">
    <source>
        <dbReference type="SAM" id="MobiDB-lite"/>
    </source>
</evidence>
<comment type="caution">
    <text evidence="2">The sequence shown here is derived from an EMBL/GenBank/DDBJ whole genome shotgun (WGS) entry which is preliminary data.</text>
</comment>
<organism evidence="2 3">
    <name type="scientific">Pleurodeles waltl</name>
    <name type="common">Iberian ribbed newt</name>
    <dbReference type="NCBI Taxonomy" id="8319"/>
    <lineage>
        <taxon>Eukaryota</taxon>
        <taxon>Metazoa</taxon>
        <taxon>Chordata</taxon>
        <taxon>Craniata</taxon>
        <taxon>Vertebrata</taxon>
        <taxon>Euteleostomi</taxon>
        <taxon>Amphibia</taxon>
        <taxon>Batrachia</taxon>
        <taxon>Caudata</taxon>
        <taxon>Salamandroidea</taxon>
        <taxon>Salamandridae</taxon>
        <taxon>Pleurodelinae</taxon>
        <taxon>Pleurodeles</taxon>
    </lineage>
</organism>
<evidence type="ECO:0000313" key="3">
    <source>
        <dbReference type="Proteomes" id="UP001066276"/>
    </source>
</evidence>
<feature type="region of interest" description="Disordered" evidence="1">
    <location>
        <begin position="1"/>
        <end position="45"/>
    </location>
</feature>
<protein>
    <submittedName>
        <fullName evidence="2">Uncharacterized protein</fullName>
    </submittedName>
</protein>